<feature type="domain" description="AMP-dependent synthetase/ligase" evidence="3">
    <location>
        <begin position="17"/>
        <end position="386"/>
    </location>
</feature>
<sequence>MAANRMTENVLIHELIEESAKKFKDRVAFAEGDNFYTFENLNQLSLRLARHFIQLGLKKGDAISAQLPNCWEFVVVHLAASRIGLVFNPLSPNYRKKELQYMLSHCEAKAFVTIDNWKGFNHEQLAHELKAQLPHLQHVLVAGEKKNDRSISITALLDSEPDSVSDQDIHENLPAFDDPCIILFTSGTESNPKGVLHTFRTFVPCHLLNGKEYQITDNDTILCLTPLCHMFSLPMIIISLRYGAKHLLYREYKSNEIIDLLKKEQVSFFTAAPAHLIDLLRQCEQQNVSGLNPRLILTGGTKIPAKMVQDLRATLNCDVAAQWGMSEICAGTFTRPGDEASLTWETVGRAAPVGEVIIVDERHKPLPTGEIGEIAFKGESLFIEYYKNPQVTAQSFTEDGYFLTGDQGWLDEKGYLHFVGRTKDTINRGGLKYHASEIEEALQMHPKIKQVAIVSVPDPRLGERGCAFVSLRENETIDLEEIKEYLQEKGFAKYKFPEYLVIKDELPTTPSGKISKGLVRAEAASLSEN</sequence>
<dbReference type="EMBL" id="CP134501">
    <property type="protein sequence ID" value="WNF34258.1"/>
    <property type="molecule type" value="Genomic_DNA"/>
</dbReference>
<keyword evidence="2" id="KW-0436">Ligase</keyword>
<gene>
    <name evidence="5" type="ORF">RI196_06255</name>
</gene>
<dbReference type="PROSITE" id="PS00455">
    <property type="entry name" value="AMP_BINDING"/>
    <property type="match status" value="1"/>
</dbReference>
<dbReference type="PANTHER" id="PTHR43201">
    <property type="entry name" value="ACYL-COA SYNTHETASE"/>
    <property type="match status" value="1"/>
</dbReference>
<dbReference type="Gene3D" id="3.40.50.12780">
    <property type="entry name" value="N-terminal domain of ligase-like"/>
    <property type="match status" value="1"/>
</dbReference>
<feature type="domain" description="AMP-binding enzyme C-terminal" evidence="4">
    <location>
        <begin position="437"/>
        <end position="513"/>
    </location>
</feature>
<evidence type="ECO:0000256" key="2">
    <source>
        <dbReference type="ARBA" id="ARBA00022598"/>
    </source>
</evidence>
<dbReference type="InterPro" id="IPR025110">
    <property type="entry name" value="AMP-bd_C"/>
</dbReference>
<dbReference type="SUPFAM" id="SSF56801">
    <property type="entry name" value="Acetyl-CoA synthetase-like"/>
    <property type="match status" value="1"/>
</dbReference>
<dbReference type="GeneID" id="301125558"/>
<dbReference type="PANTHER" id="PTHR43201:SF5">
    <property type="entry name" value="MEDIUM-CHAIN ACYL-COA LIGASE ACSF2, MITOCHONDRIAL"/>
    <property type="match status" value="1"/>
</dbReference>
<reference evidence="5 6" key="1">
    <citation type="submission" date="2023-09" db="EMBL/GenBank/DDBJ databases">
        <title>Different Types of Thermotolerant Ring-Cleaving Dioxygenases derived from Aeribacillus composti HB-1 applied for multiple aromatic hydrocarbons removal.</title>
        <authorList>
            <person name="Cao L."/>
            <person name="Li M."/>
            <person name="Ma T."/>
        </authorList>
    </citation>
    <scope>NUCLEOTIDE SEQUENCE [LARGE SCALE GENOMIC DNA]</scope>
    <source>
        <strain evidence="5 6">HB-1</strain>
    </source>
</reference>
<dbReference type="Pfam" id="PF00501">
    <property type="entry name" value="AMP-binding"/>
    <property type="match status" value="1"/>
</dbReference>
<dbReference type="InterPro" id="IPR045851">
    <property type="entry name" value="AMP-bd_C_sf"/>
</dbReference>
<organism evidence="5 6">
    <name type="scientific">Aeribacillus composti</name>
    <dbReference type="NCBI Taxonomy" id="1868734"/>
    <lineage>
        <taxon>Bacteria</taxon>
        <taxon>Bacillati</taxon>
        <taxon>Bacillota</taxon>
        <taxon>Bacilli</taxon>
        <taxon>Bacillales</taxon>
        <taxon>Bacillaceae</taxon>
        <taxon>Aeribacillus</taxon>
    </lineage>
</organism>
<evidence type="ECO:0000313" key="5">
    <source>
        <dbReference type="EMBL" id="WNF34258.1"/>
    </source>
</evidence>
<proteinExistence type="inferred from homology"/>
<evidence type="ECO:0000259" key="4">
    <source>
        <dbReference type="Pfam" id="PF13193"/>
    </source>
</evidence>
<accession>A0ABY9WE87</accession>
<dbReference type="InterPro" id="IPR042099">
    <property type="entry name" value="ANL_N_sf"/>
</dbReference>
<dbReference type="RefSeq" id="WP_311067097.1">
    <property type="nucleotide sequence ID" value="NZ_CP134501.1"/>
</dbReference>
<protein>
    <submittedName>
        <fullName evidence="5">Class I adenylate-forming enzyme family protein</fullName>
    </submittedName>
</protein>
<evidence type="ECO:0000313" key="6">
    <source>
        <dbReference type="Proteomes" id="UP001303701"/>
    </source>
</evidence>
<keyword evidence="6" id="KW-1185">Reference proteome</keyword>
<evidence type="ECO:0000256" key="1">
    <source>
        <dbReference type="ARBA" id="ARBA00006432"/>
    </source>
</evidence>
<dbReference type="Pfam" id="PF13193">
    <property type="entry name" value="AMP-binding_C"/>
    <property type="match status" value="1"/>
</dbReference>
<dbReference type="Proteomes" id="UP001303701">
    <property type="component" value="Chromosome"/>
</dbReference>
<name>A0ABY9WE87_9BACI</name>
<dbReference type="Gene3D" id="3.30.300.30">
    <property type="match status" value="1"/>
</dbReference>
<comment type="similarity">
    <text evidence="1">Belongs to the ATP-dependent AMP-binding enzyme family.</text>
</comment>
<evidence type="ECO:0000259" key="3">
    <source>
        <dbReference type="Pfam" id="PF00501"/>
    </source>
</evidence>
<dbReference type="InterPro" id="IPR000873">
    <property type="entry name" value="AMP-dep_synth/lig_dom"/>
</dbReference>
<dbReference type="InterPro" id="IPR020845">
    <property type="entry name" value="AMP-binding_CS"/>
</dbReference>